<evidence type="ECO:0000313" key="2">
    <source>
        <dbReference type="Proteomes" id="UP000027432"/>
    </source>
</evidence>
<name>A0A074J5T0_9RHOB</name>
<gene>
    <name evidence="1" type="ORF">TP2_07780</name>
</gene>
<accession>A0A074J5T0</accession>
<evidence type="ECO:0000313" key="1">
    <source>
        <dbReference type="EMBL" id="KEO52831.1"/>
    </source>
</evidence>
<reference evidence="1 2" key="1">
    <citation type="submission" date="2013-07" db="EMBL/GenBank/DDBJ databases">
        <title>Thioclava pacifica DSM 10166 Genome Sequencing.</title>
        <authorList>
            <person name="Lai Q."/>
            <person name="Shao Z."/>
        </authorList>
    </citation>
    <scope>NUCLEOTIDE SEQUENCE [LARGE SCALE GENOMIC DNA]</scope>
    <source>
        <strain evidence="1 2">DSM 10166</strain>
    </source>
</reference>
<organism evidence="1 2">
    <name type="scientific">Thioclava pacifica DSM 10166</name>
    <dbReference type="NCBI Taxonomy" id="1353537"/>
    <lineage>
        <taxon>Bacteria</taxon>
        <taxon>Pseudomonadati</taxon>
        <taxon>Pseudomonadota</taxon>
        <taxon>Alphaproteobacteria</taxon>
        <taxon>Rhodobacterales</taxon>
        <taxon>Paracoccaceae</taxon>
        <taxon>Thioclava</taxon>
    </lineage>
</organism>
<keyword evidence="2" id="KW-1185">Reference proteome</keyword>
<protein>
    <submittedName>
        <fullName evidence="1">Uncharacterized protein</fullName>
    </submittedName>
</protein>
<dbReference type="AlphaFoldDB" id="A0A074J5T0"/>
<comment type="caution">
    <text evidence="1">The sequence shown here is derived from an EMBL/GenBank/DDBJ whole genome shotgun (WGS) entry which is preliminary data.</text>
</comment>
<sequence>MSTMSSLFYSAPVHKLNWRKPEMFAKILDFAEAEFGIA</sequence>
<dbReference type="Proteomes" id="UP000027432">
    <property type="component" value="Unassembled WGS sequence"/>
</dbReference>
<proteinExistence type="predicted"/>
<dbReference type="EMBL" id="AUND01000023">
    <property type="protein sequence ID" value="KEO52831.1"/>
    <property type="molecule type" value="Genomic_DNA"/>
</dbReference>